<dbReference type="PANTHER" id="PTHR10696:SF56">
    <property type="entry name" value="TAUD_TFDA-LIKE DOMAIN-CONTAINING PROTEIN"/>
    <property type="match status" value="1"/>
</dbReference>
<dbReference type="EMBL" id="BLKG01000088">
    <property type="protein sequence ID" value="GFF93124.1"/>
    <property type="molecule type" value="Genomic_DNA"/>
</dbReference>
<keyword evidence="2" id="KW-0045">Antibiotic biosynthesis</keyword>
<dbReference type="InterPro" id="IPR003819">
    <property type="entry name" value="TauD/TfdA-like"/>
</dbReference>
<keyword evidence="5" id="KW-1185">Reference proteome</keyword>
<organism evidence="4 5">
    <name type="scientific">Aspergillus udagawae</name>
    <dbReference type="NCBI Taxonomy" id="91492"/>
    <lineage>
        <taxon>Eukaryota</taxon>
        <taxon>Fungi</taxon>
        <taxon>Dikarya</taxon>
        <taxon>Ascomycota</taxon>
        <taxon>Pezizomycotina</taxon>
        <taxon>Eurotiomycetes</taxon>
        <taxon>Eurotiomycetidae</taxon>
        <taxon>Eurotiales</taxon>
        <taxon>Aspergillaceae</taxon>
        <taxon>Aspergillus</taxon>
        <taxon>Aspergillus subgen. Fumigati</taxon>
    </lineage>
</organism>
<dbReference type="Gene3D" id="3.60.130.10">
    <property type="entry name" value="Clavaminate synthase-like"/>
    <property type="match status" value="1"/>
</dbReference>
<keyword evidence="1" id="KW-0560">Oxidoreductase</keyword>
<dbReference type="InterPro" id="IPR042098">
    <property type="entry name" value="TauD-like_sf"/>
</dbReference>
<dbReference type="Pfam" id="PF02668">
    <property type="entry name" value="TauD"/>
    <property type="match status" value="1"/>
</dbReference>
<evidence type="ECO:0000256" key="2">
    <source>
        <dbReference type="ARBA" id="ARBA00023194"/>
    </source>
</evidence>
<protein>
    <recommendedName>
        <fullName evidence="3">TauD/TfdA-like domain-containing protein</fullName>
    </recommendedName>
</protein>
<accession>A0ABQ1B3N6</accession>
<dbReference type="Proteomes" id="UP000465266">
    <property type="component" value="Unassembled WGS sequence"/>
</dbReference>
<evidence type="ECO:0000256" key="1">
    <source>
        <dbReference type="ARBA" id="ARBA00023002"/>
    </source>
</evidence>
<dbReference type="SUPFAM" id="SSF51197">
    <property type="entry name" value="Clavaminate synthase-like"/>
    <property type="match status" value="1"/>
</dbReference>
<name>A0ABQ1B3N6_9EURO</name>
<proteinExistence type="predicted"/>
<comment type="caution">
    <text evidence="4">The sequence shown here is derived from an EMBL/GenBank/DDBJ whole genome shotgun (WGS) entry which is preliminary data.</text>
</comment>
<dbReference type="PANTHER" id="PTHR10696">
    <property type="entry name" value="GAMMA-BUTYROBETAINE HYDROXYLASE-RELATED"/>
    <property type="match status" value="1"/>
</dbReference>
<sequence>MRFVQPLRNALGLATKDIQYSGRPPLPHLVASTIDAARNPNHVREVDHHLQTLGILKVTLQAPDNQSRYLEHLVLSLHKSHGHGPPITHSSTRGWFWDVRPNLAGMKLQSQEQAARSETMNEFPWHTDCSYEASPPRFFALHVLQPDQCGGGTLSVVDVANLLRLLSPSALQGLTLPEFLIKVPPEFRKGTTRSIVGCVLGTNDIGEPIRLRFREDILTPLTARAESSLTELKHALLQENSLSTLHLTPKDLPKGSVILMDNTRWLHGRSPVRDPARHLRRVRWDARPFEK</sequence>
<evidence type="ECO:0000259" key="3">
    <source>
        <dbReference type="Pfam" id="PF02668"/>
    </source>
</evidence>
<feature type="domain" description="TauD/TfdA-like" evidence="3">
    <location>
        <begin position="43"/>
        <end position="282"/>
    </location>
</feature>
<evidence type="ECO:0000313" key="5">
    <source>
        <dbReference type="Proteomes" id="UP000465266"/>
    </source>
</evidence>
<gene>
    <name evidence="4" type="ORF">IFM53868_07082</name>
</gene>
<dbReference type="InterPro" id="IPR050411">
    <property type="entry name" value="AlphaKG_dependent_hydroxylases"/>
</dbReference>
<reference evidence="4 5" key="1">
    <citation type="submission" date="2020-01" db="EMBL/GenBank/DDBJ databases">
        <title>Draft genome sequence of Aspergillus udagawae IFM 53868.</title>
        <authorList>
            <person name="Takahashi H."/>
            <person name="Yaguchi T."/>
        </authorList>
    </citation>
    <scope>NUCLEOTIDE SEQUENCE [LARGE SCALE GENOMIC DNA]</scope>
    <source>
        <strain evidence="4 5">IFM 53868</strain>
    </source>
</reference>
<evidence type="ECO:0000313" key="4">
    <source>
        <dbReference type="EMBL" id="GFF93124.1"/>
    </source>
</evidence>